<dbReference type="Pfam" id="PF00407">
    <property type="entry name" value="Bet_v_1"/>
    <property type="match status" value="1"/>
</dbReference>
<dbReference type="GO" id="GO:0030246">
    <property type="term" value="F:carbohydrate binding"/>
    <property type="evidence" value="ECO:0007669"/>
    <property type="project" value="UniProtKB-KW"/>
</dbReference>
<dbReference type="EMBL" id="KM214190">
    <property type="protein sequence ID" value="AIU47281.1"/>
    <property type="molecule type" value="Genomic_DNA"/>
</dbReference>
<proteinExistence type="predicted"/>
<feature type="region of interest" description="Disordered" evidence="1">
    <location>
        <begin position="23"/>
        <end position="133"/>
    </location>
</feature>
<dbReference type="Gene3D" id="3.30.530.20">
    <property type="match status" value="1"/>
</dbReference>
<evidence type="ECO:0000313" key="4">
    <source>
        <dbReference type="EMBL" id="AIU47281.1"/>
    </source>
</evidence>
<dbReference type="SMART" id="SM01037">
    <property type="entry name" value="Bet_v_1"/>
    <property type="match status" value="1"/>
</dbReference>
<feature type="domain" description="Bet v I/Major latex protein" evidence="3">
    <location>
        <begin position="310"/>
        <end position="460"/>
    </location>
</feature>
<organism evidence="4">
    <name type="scientific">Linum usitatissimum</name>
    <name type="common">Flax</name>
    <name type="synonym">Linum humile</name>
    <dbReference type="NCBI Taxonomy" id="4006"/>
    <lineage>
        <taxon>Eukaryota</taxon>
        <taxon>Viridiplantae</taxon>
        <taxon>Streptophyta</taxon>
        <taxon>Embryophyta</taxon>
        <taxon>Tracheophyta</taxon>
        <taxon>Spermatophyta</taxon>
        <taxon>Magnoliopsida</taxon>
        <taxon>eudicotyledons</taxon>
        <taxon>Gunneridae</taxon>
        <taxon>Pentapetalae</taxon>
        <taxon>rosids</taxon>
        <taxon>fabids</taxon>
        <taxon>Malpighiales</taxon>
        <taxon>Linaceae</taxon>
        <taxon>Linum</taxon>
    </lineage>
</organism>
<evidence type="ECO:0000259" key="2">
    <source>
        <dbReference type="SMART" id="SM00791"/>
    </source>
</evidence>
<dbReference type="InterPro" id="IPR000916">
    <property type="entry name" value="Bet_v_I/MLP"/>
</dbReference>
<feature type="domain" description="Agglutinin" evidence="2">
    <location>
        <begin position="126"/>
        <end position="283"/>
    </location>
</feature>
<dbReference type="InterPro" id="IPR036242">
    <property type="entry name" value="Agglutinin_dom_sf"/>
</dbReference>
<gene>
    <name evidence="4" type="primary">ALL10</name>
</gene>
<dbReference type="InterPro" id="IPR023393">
    <property type="entry name" value="START-like_dom_sf"/>
</dbReference>
<protein>
    <submittedName>
        <fullName evidence="4">Amaranthin-like lectin</fullName>
    </submittedName>
</protein>
<dbReference type="GO" id="GO:0006952">
    <property type="term" value="P:defense response"/>
    <property type="evidence" value="ECO:0007669"/>
    <property type="project" value="InterPro"/>
</dbReference>
<dbReference type="PANTHER" id="PTHR39244">
    <property type="entry name" value="NATTERIN-4"/>
    <property type="match status" value="1"/>
</dbReference>
<dbReference type="AlphaFoldDB" id="A0A097PIC0"/>
<dbReference type="Pfam" id="PF07468">
    <property type="entry name" value="Agglutinin"/>
    <property type="match status" value="1"/>
</dbReference>
<evidence type="ECO:0000256" key="1">
    <source>
        <dbReference type="SAM" id="MobiDB-lite"/>
    </source>
</evidence>
<feature type="compositionally biased region" description="Basic and acidic residues" evidence="1">
    <location>
        <begin position="79"/>
        <end position="101"/>
    </location>
</feature>
<keyword evidence="4" id="KW-0430">Lectin</keyword>
<reference evidence="4" key="1">
    <citation type="journal article" date="2015" name="Plant Mol. Biol. Rep.">
        <title>The Amaranthin-Like Lectin (LuALL) Genes of Flax: a Unique Gene Family with Members Inducible by Defence Hormones.</title>
        <authorList>
            <person name="Faruque K."/>
            <person name="Begam R."/>
            <person name="Deyholos M.K."/>
        </authorList>
    </citation>
    <scope>NUCLEOTIDE SEQUENCE</scope>
</reference>
<sequence length="464" mass="51555">MSSSTTTPACSGAALLQKIACTQKPVTSSKPNPVSEKKQDPLKPKPVQEKKTSSSEVKAGGGQETRSSETEANTGEYTRYSETKAGGAREETRSSETEAGPRKHKRSYKTKAGGAGEETRSSETKAFIGKGNSGKSMYNDKYLSYREDPGKEQDGFLQFSGNDPMSPYSKFEVKMSATETGSFHLMCSLNNKYLVRTSPSQHWIRGSNTRPEEDKSKWSCTLFKPIPVDDHNGDGNLIVVRFLHVQLNHYACLFRSGPPFGDCLFAGWKSPNQDLCDACSVIDWESLHQIRVGDSSQQVTPKPEPSRGKEIVDSNRVSFNIISSADKFWGAVFASTKILPKALPQAYKAIKVMKGDGFSQGSVREITFGQGDVEKLEEKISYVDHETKTMTWSLIQGGMLNHYETFKITITVAEKKRHDRGCRVNWSYVGTNPKPGFDKDALMELFQDTFETVDDYLEANEARD</sequence>
<accession>A0A097PIC0</accession>
<name>A0A097PIC0_LINUS</name>
<evidence type="ECO:0000259" key="3">
    <source>
        <dbReference type="SMART" id="SM01037"/>
    </source>
</evidence>
<dbReference type="Gene3D" id="2.80.10.50">
    <property type="match status" value="1"/>
</dbReference>
<dbReference type="InterPro" id="IPR053237">
    <property type="entry name" value="Natterin_C"/>
</dbReference>
<feature type="compositionally biased region" description="Basic and acidic residues" evidence="1">
    <location>
        <begin position="35"/>
        <end position="53"/>
    </location>
</feature>
<dbReference type="SUPFAM" id="SSF55961">
    <property type="entry name" value="Bet v1-like"/>
    <property type="match status" value="1"/>
</dbReference>
<dbReference type="SMART" id="SM00791">
    <property type="entry name" value="Agglutinin"/>
    <property type="match status" value="1"/>
</dbReference>
<dbReference type="SUPFAM" id="SSF50382">
    <property type="entry name" value="Agglutinin"/>
    <property type="match status" value="1"/>
</dbReference>
<dbReference type="PANTHER" id="PTHR39244:SF5">
    <property type="entry name" value="NATTERIN-3-LIKE"/>
    <property type="match status" value="1"/>
</dbReference>
<dbReference type="InterPro" id="IPR008998">
    <property type="entry name" value="Agglutinin"/>
</dbReference>